<evidence type="ECO:0000313" key="1">
    <source>
        <dbReference type="EMBL" id="GGO01408.1"/>
    </source>
</evidence>
<protein>
    <submittedName>
        <fullName evidence="1">Uncharacterized protein</fullName>
    </submittedName>
</protein>
<keyword evidence="2" id="KW-1185">Reference proteome</keyword>
<gene>
    <name evidence="1" type="ORF">GCM10011610_71180</name>
</gene>
<reference evidence="2" key="1">
    <citation type="journal article" date="2019" name="Int. J. Syst. Evol. Microbiol.">
        <title>The Global Catalogue of Microorganisms (GCM) 10K type strain sequencing project: providing services to taxonomists for standard genome sequencing and annotation.</title>
        <authorList>
            <consortium name="The Broad Institute Genomics Platform"/>
            <consortium name="The Broad Institute Genome Sequencing Center for Infectious Disease"/>
            <person name="Wu L."/>
            <person name="Ma J."/>
        </authorList>
    </citation>
    <scope>NUCLEOTIDE SEQUENCE [LARGE SCALE GENOMIC DNA]</scope>
    <source>
        <strain evidence="2">CGMCC 4.7329</strain>
    </source>
</reference>
<dbReference type="Proteomes" id="UP000658127">
    <property type="component" value="Unassembled WGS sequence"/>
</dbReference>
<sequence length="249" mass="27345">MTGLLPMSMREEVETWVDAVRLWSRDFPVTAELFSDLGPALLTIEDVHGIDADGKHWQEVRELIMMTLTTFVMSQGSGPDSDVLTVAHSLLDAYLATVREYRPDDTVPVMARTDGSTPKRVWPTRAELDIARRHGWDEPERVTVERLVRAAAIEAHNEAGFVRNCLAAGLVLTARKAKGGLGVCGYGASHPTDHGQGIGFAGYNLAPDLTLPKLRKAWSWYPESEVSAIATWATLVDRDLLDAAPEPAQ</sequence>
<organism evidence="1 2">
    <name type="scientific">Nocardia rhizosphaerihabitans</name>
    <dbReference type="NCBI Taxonomy" id="1691570"/>
    <lineage>
        <taxon>Bacteria</taxon>
        <taxon>Bacillati</taxon>
        <taxon>Actinomycetota</taxon>
        <taxon>Actinomycetes</taxon>
        <taxon>Mycobacteriales</taxon>
        <taxon>Nocardiaceae</taxon>
        <taxon>Nocardia</taxon>
    </lineage>
</organism>
<comment type="caution">
    <text evidence="1">The sequence shown here is derived from an EMBL/GenBank/DDBJ whole genome shotgun (WGS) entry which is preliminary data.</text>
</comment>
<accession>A0ABQ2L3S0</accession>
<dbReference type="EMBL" id="BMNE01000021">
    <property type="protein sequence ID" value="GGO01408.1"/>
    <property type="molecule type" value="Genomic_DNA"/>
</dbReference>
<evidence type="ECO:0000313" key="2">
    <source>
        <dbReference type="Proteomes" id="UP000658127"/>
    </source>
</evidence>
<name>A0ABQ2L3S0_9NOCA</name>
<proteinExistence type="predicted"/>